<evidence type="ECO:0000259" key="1">
    <source>
        <dbReference type="Pfam" id="PF05419"/>
    </source>
</evidence>
<proteinExistence type="predicted"/>
<accession>A0A1Z4MZT6</accession>
<dbReference type="PANTHER" id="PTHR34800">
    <property type="entry name" value="TETRAPYRROLE-BINDING PROTEIN, CHLOROPLASTIC"/>
    <property type="match status" value="1"/>
</dbReference>
<keyword evidence="2" id="KW-0808">Transferase</keyword>
<evidence type="ECO:0000313" key="2">
    <source>
        <dbReference type="EMBL" id="BAY99005.1"/>
    </source>
</evidence>
<keyword evidence="2" id="KW-0418">Kinase</keyword>
<dbReference type="InterPro" id="IPR037215">
    <property type="entry name" value="GUN4-like_sf"/>
</dbReference>
<keyword evidence="3" id="KW-1185">Reference proteome</keyword>
<dbReference type="Gene3D" id="1.10.10.1770">
    <property type="entry name" value="Gun4-like"/>
    <property type="match status" value="1"/>
</dbReference>
<sequence length="161" mass="18711">MQWTPNQSLYYTRLRDLLAAGEWKEADQETGRVMLAVAGRENEGLLDDEHIDNFPCEDLRTIDQLWVKYSNGRFGFSVQKRIYQSLGGTREYNEKIWDAFGETVGWKNEQEWMYYNDMTFDLTAPVAQLPLWFGVGWGSVGLGVVEWGVGWAWSLLSRRDL</sequence>
<dbReference type="GO" id="GO:0046906">
    <property type="term" value="F:tetrapyrrole binding"/>
    <property type="evidence" value="ECO:0007669"/>
    <property type="project" value="TreeGrafter"/>
</dbReference>
<dbReference type="AlphaFoldDB" id="A0A1Z4MZT6"/>
<reference evidence="2 3" key="1">
    <citation type="submission" date="2017-06" db="EMBL/GenBank/DDBJ databases">
        <title>Genome sequencing of cyanobaciteial culture collection at National Institute for Environmental Studies (NIES).</title>
        <authorList>
            <person name="Hirose Y."/>
            <person name="Shimura Y."/>
            <person name="Fujisawa T."/>
            <person name="Nakamura Y."/>
            <person name="Kawachi M."/>
        </authorList>
    </citation>
    <scope>NUCLEOTIDE SEQUENCE [LARGE SCALE GENOMIC DNA]</scope>
    <source>
        <strain evidence="2 3">NIES-37</strain>
    </source>
</reference>
<dbReference type="EMBL" id="AP018248">
    <property type="protein sequence ID" value="BAY99005.1"/>
    <property type="molecule type" value="Genomic_DNA"/>
</dbReference>
<dbReference type="KEGG" id="ttq:NIES37_29830"/>
<dbReference type="SUPFAM" id="SSF140869">
    <property type="entry name" value="GUN4-like"/>
    <property type="match status" value="1"/>
</dbReference>
<protein>
    <submittedName>
        <fullName evidence="2">Serine/threonine kinase</fullName>
    </submittedName>
</protein>
<dbReference type="Gene3D" id="1.25.40.620">
    <property type="match status" value="1"/>
</dbReference>
<dbReference type="Pfam" id="PF05419">
    <property type="entry name" value="GUN4"/>
    <property type="match status" value="1"/>
</dbReference>
<name>A0A1Z4MZT6_9CYAN</name>
<dbReference type="CDD" id="cd16383">
    <property type="entry name" value="GUN4"/>
    <property type="match status" value="1"/>
</dbReference>
<feature type="domain" description="GUN4-like" evidence="1">
    <location>
        <begin position="7"/>
        <end position="132"/>
    </location>
</feature>
<gene>
    <name evidence="2" type="ORF">NIES37_29830</name>
</gene>
<dbReference type="PANTHER" id="PTHR34800:SF1">
    <property type="entry name" value="TETRAPYRROLE-BINDING PROTEIN, CHLOROPLASTIC"/>
    <property type="match status" value="1"/>
</dbReference>
<dbReference type="RefSeq" id="WP_190445819.1">
    <property type="nucleotide sequence ID" value="NZ_CAWNJS010000001.1"/>
</dbReference>
<organism evidence="2 3">
    <name type="scientific">Tolypothrix tenuis PCC 7101</name>
    <dbReference type="NCBI Taxonomy" id="231146"/>
    <lineage>
        <taxon>Bacteria</taxon>
        <taxon>Bacillati</taxon>
        <taxon>Cyanobacteriota</taxon>
        <taxon>Cyanophyceae</taxon>
        <taxon>Nostocales</taxon>
        <taxon>Tolypothrichaceae</taxon>
        <taxon>Tolypothrix</taxon>
    </lineage>
</organism>
<evidence type="ECO:0000313" key="3">
    <source>
        <dbReference type="Proteomes" id="UP000218785"/>
    </source>
</evidence>
<dbReference type="GO" id="GO:0016301">
    <property type="term" value="F:kinase activity"/>
    <property type="evidence" value="ECO:0007669"/>
    <property type="project" value="UniProtKB-KW"/>
</dbReference>
<dbReference type="InterPro" id="IPR008629">
    <property type="entry name" value="GUN4-like"/>
</dbReference>
<dbReference type="Proteomes" id="UP000218785">
    <property type="component" value="Chromosome"/>
</dbReference>